<evidence type="ECO:0000313" key="4">
    <source>
        <dbReference type="EMBL" id="RAZ79563.1"/>
    </source>
</evidence>
<dbReference type="GO" id="GO:0005829">
    <property type="term" value="C:cytosol"/>
    <property type="evidence" value="ECO:0007669"/>
    <property type="project" value="TreeGrafter"/>
</dbReference>
<dbReference type="PROSITE" id="PS51332">
    <property type="entry name" value="B12_BINDING"/>
    <property type="match status" value="1"/>
</dbReference>
<gene>
    <name evidence="4" type="ORF">DP120_08120</name>
</gene>
<proteinExistence type="predicted"/>
<dbReference type="Pfam" id="PF02310">
    <property type="entry name" value="B12-binding"/>
    <property type="match status" value="1"/>
</dbReference>
<dbReference type="GO" id="GO:0031419">
    <property type="term" value="F:cobalamin binding"/>
    <property type="evidence" value="ECO:0007669"/>
    <property type="project" value="InterPro"/>
</dbReference>
<dbReference type="Proteomes" id="UP000251002">
    <property type="component" value="Unassembled WGS sequence"/>
</dbReference>
<name>A0A365L2G5_9BACL</name>
<dbReference type="GO" id="GO:0046872">
    <property type="term" value="F:metal ion binding"/>
    <property type="evidence" value="ECO:0007669"/>
    <property type="project" value="UniProtKB-KW"/>
</dbReference>
<comment type="caution">
    <text evidence="4">The sequence shown here is derived from an EMBL/GenBank/DDBJ whole genome shotgun (WGS) entry which is preliminary data.</text>
</comment>
<dbReference type="InterPro" id="IPR006158">
    <property type="entry name" value="Cobalamin-bd"/>
</dbReference>
<dbReference type="PANTHER" id="PTHR45833:SF1">
    <property type="entry name" value="METHIONINE SYNTHASE"/>
    <property type="match status" value="1"/>
</dbReference>
<dbReference type="Pfam" id="PF02607">
    <property type="entry name" value="B12-binding_2"/>
    <property type="match status" value="1"/>
</dbReference>
<keyword evidence="2" id="KW-0170">Cobalt</keyword>
<evidence type="ECO:0000313" key="5">
    <source>
        <dbReference type="Proteomes" id="UP000251002"/>
    </source>
</evidence>
<dbReference type="RefSeq" id="WP_112223130.1">
    <property type="nucleotide sequence ID" value="NZ_CP047673.1"/>
</dbReference>
<dbReference type="InterPro" id="IPR003759">
    <property type="entry name" value="Cbl-bd_cap"/>
</dbReference>
<dbReference type="SUPFAM" id="SSF52242">
    <property type="entry name" value="Cobalamin (vitamin B12)-binding domain"/>
    <property type="match status" value="1"/>
</dbReference>
<dbReference type="CDD" id="cd02065">
    <property type="entry name" value="B12-binding_like"/>
    <property type="match status" value="1"/>
</dbReference>
<keyword evidence="5" id="KW-1185">Reference proteome</keyword>
<dbReference type="InterPro" id="IPR050554">
    <property type="entry name" value="Met_Synthase/Corrinoid"/>
</dbReference>
<feature type="domain" description="B12-binding" evidence="3">
    <location>
        <begin position="87"/>
        <end position="217"/>
    </location>
</feature>
<evidence type="ECO:0000256" key="2">
    <source>
        <dbReference type="ARBA" id="ARBA00023285"/>
    </source>
</evidence>
<dbReference type="GO" id="GO:0008705">
    <property type="term" value="F:methionine synthase activity"/>
    <property type="evidence" value="ECO:0007669"/>
    <property type="project" value="TreeGrafter"/>
</dbReference>
<dbReference type="EMBL" id="QLZR01000002">
    <property type="protein sequence ID" value="RAZ79563.1"/>
    <property type="molecule type" value="Genomic_DNA"/>
</dbReference>
<dbReference type="GO" id="GO:0050667">
    <property type="term" value="P:homocysteine metabolic process"/>
    <property type="evidence" value="ECO:0007669"/>
    <property type="project" value="TreeGrafter"/>
</dbReference>
<accession>A0A365L2G5</accession>
<protein>
    <submittedName>
        <fullName evidence="4">Cobalamin-binding domain protein</fullName>
    </submittedName>
</protein>
<dbReference type="PANTHER" id="PTHR45833">
    <property type="entry name" value="METHIONINE SYNTHASE"/>
    <property type="match status" value="1"/>
</dbReference>
<evidence type="ECO:0000256" key="1">
    <source>
        <dbReference type="ARBA" id="ARBA00022723"/>
    </source>
</evidence>
<dbReference type="InterPro" id="IPR036594">
    <property type="entry name" value="Meth_synthase_dom"/>
</dbReference>
<dbReference type="Gene3D" id="1.10.1240.10">
    <property type="entry name" value="Methionine synthase domain"/>
    <property type="match status" value="1"/>
</dbReference>
<keyword evidence="1" id="KW-0479">Metal-binding</keyword>
<organism evidence="4 5">
    <name type="scientific">Planococcus halotolerans</name>
    <dbReference type="NCBI Taxonomy" id="2233542"/>
    <lineage>
        <taxon>Bacteria</taxon>
        <taxon>Bacillati</taxon>
        <taxon>Bacillota</taxon>
        <taxon>Bacilli</taxon>
        <taxon>Bacillales</taxon>
        <taxon>Caryophanaceae</taxon>
        <taxon>Planococcus</taxon>
    </lineage>
</organism>
<dbReference type="InterPro" id="IPR036724">
    <property type="entry name" value="Cobalamin-bd_sf"/>
</dbReference>
<reference evidence="4 5" key="1">
    <citation type="submission" date="2018-06" db="EMBL/GenBank/DDBJ databases">
        <title>The draft genome sequences of strains SCU63 and S1.</title>
        <authorList>
            <person name="Gan L."/>
        </authorList>
    </citation>
    <scope>NUCLEOTIDE SEQUENCE [LARGE SCALE GENOMIC DNA]</scope>
    <source>
        <strain evidence="4 5">SCU63</strain>
    </source>
</reference>
<sequence length="218" mass="24447">MTEQARELAEVFLAGEDEKAMETVLGYLEDHSHDELYHDLLTPAMYLIGDWWQENLISVADEHLATAICDFVVSAAELKRQPKNGVHRKVMVLGPEGEDHYIGLKMVSSLFKDHGWQVQYMGPNLPLDAALESARRWQPDVIAMSAALAYRLPSLKAYSKAFRQLEFKPAIILGGRAVAAADISKIRIEGTLVVKDLPQLKNWLQTGKEAENDFDISI</sequence>
<dbReference type="GO" id="GO:0046653">
    <property type="term" value="P:tetrahydrofolate metabolic process"/>
    <property type="evidence" value="ECO:0007669"/>
    <property type="project" value="TreeGrafter"/>
</dbReference>
<evidence type="ECO:0000259" key="3">
    <source>
        <dbReference type="PROSITE" id="PS51332"/>
    </source>
</evidence>
<dbReference type="Gene3D" id="3.40.50.280">
    <property type="entry name" value="Cobalamin-binding domain"/>
    <property type="match status" value="1"/>
</dbReference>
<dbReference type="AlphaFoldDB" id="A0A365L2G5"/>